<evidence type="ECO:0000256" key="7">
    <source>
        <dbReference type="RuleBase" id="RU367151"/>
    </source>
</evidence>
<evidence type="ECO:0000256" key="6">
    <source>
        <dbReference type="PIRSR" id="PIRSR602081-2"/>
    </source>
</evidence>
<feature type="domain" description="Photolyase/cryptochrome alpha/beta" evidence="9">
    <location>
        <begin position="6"/>
        <end position="171"/>
    </location>
</feature>
<keyword evidence="4 7" id="KW-0157">Chromophore</keyword>
<feature type="site" description="Electron transfer via tryptophanyl radical" evidence="6">
    <location>
        <position position="387"/>
    </location>
</feature>
<accession>A0A074VPQ1</accession>
<protein>
    <recommendedName>
        <fullName evidence="7">Cryptochrome DASH</fullName>
    </recommendedName>
</protein>
<evidence type="ECO:0000313" key="11">
    <source>
        <dbReference type="Proteomes" id="UP000030672"/>
    </source>
</evidence>
<evidence type="ECO:0000256" key="8">
    <source>
        <dbReference type="SAM" id="MobiDB-lite"/>
    </source>
</evidence>
<dbReference type="PROSITE" id="PS51645">
    <property type="entry name" value="PHR_CRY_ALPHA_BETA"/>
    <property type="match status" value="1"/>
</dbReference>
<keyword evidence="3 5" id="KW-0274">FAD</keyword>
<dbReference type="InterPro" id="IPR014133">
    <property type="entry name" value="Cry_DASH"/>
</dbReference>
<dbReference type="AlphaFoldDB" id="A0A074VPQ1"/>
<dbReference type="Pfam" id="PF03441">
    <property type="entry name" value="FAD_binding_7"/>
    <property type="match status" value="1"/>
</dbReference>
<dbReference type="PANTHER" id="PTHR11455:SF22">
    <property type="entry name" value="CRYPTOCHROME DASH"/>
    <property type="match status" value="1"/>
</dbReference>
<sequence>MSSKARVLIYVLRRDLRLADNPIFHEVSRLFQQSQHPFTHFLPVYTFPANQVEVSGFIPDSSHKSPYPEARAPVSGFWRCGKLRAKFLAESVWDLKKDLERVGSDLQVRVGTVHDAVRSILQGYKDHEEVDIAGVWMTNEEGVEEKREEKDVRKLCKEFDSEFKLWVDEKYLVDDRDLPFKDPSQLNDVFTAYRKTVEPLRSAPRKTLPAPDTLPPLPTHIPAQSEPFKIPNSLEGTISALSKPLGDDLGISNVAKWPKGAESAHPYGGGSKSGHERIDHLIESGSMTTYKDTRNGLLGEDFSTKLSAWLALGCFTARQVHWKLVDFEDGKTTLGKGAPGYGKGENKGTAAVRFELLWRDYMRLCTRKFGPRLFQVEGFRNDQNASWKYISSPFSDSTDKKNKGGSNDDATAAAVLRFVTGRTGTGLIDASQRELFLTGYTSNRARQNVASYLSKHLGVDWRIGAEWYECNLIDYDLSNNWGNWQYVAGVGNDPRGESRVFNPVKQALDYDSQGEYIRTWVEELRDVKVGTQSEGTQDPQNLMGVFQAWRLPEEEKKRLGIQSVEWVQKPLVKIDFSLNRRGGGSKRGRGNGRGGRGGGRGGRNDRRSTPEKAHA</sequence>
<dbReference type="GeneID" id="63918576"/>
<feature type="compositionally biased region" description="Gly residues" evidence="8">
    <location>
        <begin position="591"/>
        <end position="601"/>
    </location>
</feature>
<dbReference type="InterPro" id="IPR036155">
    <property type="entry name" value="Crypto/Photolyase_N_sf"/>
</dbReference>
<dbReference type="InterPro" id="IPR006050">
    <property type="entry name" value="DNA_photolyase_N"/>
</dbReference>
<organism evidence="10 11">
    <name type="scientific">Aureobasidium melanogenum (strain CBS 110374)</name>
    <name type="common">Aureobasidium pullulans var. melanogenum</name>
    <dbReference type="NCBI Taxonomy" id="1043003"/>
    <lineage>
        <taxon>Eukaryota</taxon>
        <taxon>Fungi</taxon>
        <taxon>Dikarya</taxon>
        <taxon>Ascomycota</taxon>
        <taxon>Pezizomycotina</taxon>
        <taxon>Dothideomycetes</taxon>
        <taxon>Dothideomycetidae</taxon>
        <taxon>Dothideales</taxon>
        <taxon>Saccotheciaceae</taxon>
        <taxon>Aureobasidium</taxon>
    </lineage>
</organism>
<feature type="binding site" evidence="5">
    <location>
        <begin position="303"/>
        <end position="307"/>
    </location>
    <ligand>
        <name>FAD</name>
        <dbReference type="ChEBI" id="CHEBI:57692"/>
    </ligand>
</feature>
<evidence type="ECO:0000256" key="3">
    <source>
        <dbReference type="ARBA" id="ARBA00022827"/>
    </source>
</evidence>
<dbReference type="Gene3D" id="1.25.40.80">
    <property type="match status" value="1"/>
</dbReference>
<dbReference type="STRING" id="1043003.A0A074VPQ1"/>
<dbReference type="Pfam" id="PF00875">
    <property type="entry name" value="DNA_photolyase"/>
    <property type="match status" value="1"/>
</dbReference>
<comment type="function">
    <text evidence="7">May have a photoreceptor function.</text>
</comment>
<dbReference type="InterPro" id="IPR005101">
    <property type="entry name" value="Cryptochr/Photolyase_FAD-bd"/>
</dbReference>
<evidence type="ECO:0000313" key="10">
    <source>
        <dbReference type="EMBL" id="KEQ59642.1"/>
    </source>
</evidence>
<dbReference type="GO" id="GO:0003684">
    <property type="term" value="F:damaged DNA binding"/>
    <property type="evidence" value="ECO:0007669"/>
    <property type="project" value="TreeGrafter"/>
</dbReference>
<keyword evidence="11" id="KW-1185">Reference proteome</keyword>
<dbReference type="GO" id="GO:0003904">
    <property type="term" value="F:deoxyribodipyrimidine photo-lyase activity"/>
    <property type="evidence" value="ECO:0007669"/>
    <property type="project" value="TreeGrafter"/>
</dbReference>
<comment type="similarity">
    <text evidence="1 7">Belongs to the DNA photolyase class-1 family.</text>
</comment>
<dbReference type="SUPFAM" id="SSF48173">
    <property type="entry name" value="Cryptochrome/photolyase FAD-binding domain"/>
    <property type="match status" value="1"/>
</dbReference>
<dbReference type="InterPro" id="IPR036134">
    <property type="entry name" value="Crypto/Photolyase_FAD-like_sf"/>
</dbReference>
<feature type="binding site" evidence="5">
    <location>
        <position position="290"/>
    </location>
    <ligand>
        <name>FAD</name>
        <dbReference type="ChEBI" id="CHEBI:57692"/>
    </ligand>
</feature>
<evidence type="ECO:0000259" key="9">
    <source>
        <dbReference type="PROSITE" id="PS51645"/>
    </source>
</evidence>
<dbReference type="PANTHER" id="PTHR11455">
    <property type="entry name" value="CRYPTOCHROME"/>
    <property type="match status" value="1"/>
</dbReference>
<evidence type="ECO:0000256" key="5">
    <source>
        <dbReference type="PIRSR" id="PIRSR602081-1"/>
    </source>
</evidence>
<dbReference type="EMBL" id="KL584847">
    <property type="protein sequence ID" value="KEQ59642.1"/>
    <property type="molecule type" value="Genomic_DNA"/>
</dbReference>
<dbReference type="GO" id="GO:0071949">
    <property type="term" value="F:FAD binding"/>
    <property type="evidence" value="ECO:0007669"/>
    <property type="project" value="TreeGrafter"/>
</dbReference>
<comment type="cofactor">
    <cofactor evidence="5 7">
        <name>FAD</name>
        <dbReference type="ChEBI" id="CHEBI:57692"/>
    </cofactor>
    <text evidence="5 7">Binds 1 FAD per subunit.</text>
</comment>
<dbReference type="NCBIfam" id="TIGR02765">
    <property type="entry name" value="crypto_DASH"/>
    <property type="match status" value="1"/>
</dbReference>
<dbReference type="PRINTS" id="PR00147">
    <property type="entry name" value="DNAPHOTLYASE"/>
</dbReference>
<comment type="cofactor">
    <cofactor evidence="7">
        <name>(6R)-5,10-methylene-5,6,7,8-tetrahydrofolate</name>
        <dbReference type="ChEBI" id="CHEBI:15636"/>
    </cofactor>
    <text evidence="7">Binds 1 5,10-methenyltetrahydrofolate (MTHF) per subunit.</text>
</comment>
<dbReference type="SUPFAM" id="SSF52425">
    <property type="entry name" value="Cryptochrome/photolyase, N-terminal domain"/>
    <property type="match status" value="1"/>
</dbReference>
<feature type="binding site" evidence="5">
    <location>
        <begin position="474"/>
        <end position="476"/>
    </location>
    <ligand>
        <name>FAD</name>
        <dbReference type="ChEBI" id="CHEBI:57692"/>
    </ligand>
</feature>
<name>A0A074VPQ1_AURM1</name>
<evidence type="ECO:0000256" key="4">
    <source>
        <dbReference type="ARBA" id="ARBA00022991"/>
    </source>
</evidence>
<dbReference type="GO" id="GO:0000719">
    <property type="term" value="P:photoreactive repair"/>
    <property type="evidence" value="ECO:0007669"/>
    <property type="project" value="TreeGrafter"/>
</dbReference>
<feature type="site" description="Electron transfer via tryptophanyl radical" evidence="6">
    <location>
        <position position="461"/>
    </location>
</feature>
<reference evidence="10 11" key="1">
    <citation type="journal article" date="2014" name="BMC Genomics">
        <title>Genome sequencing of four Aureobasidium pullulans varieties: biotechnological potential, stress tolerance, and description of new species.</title>
        <authorList>
            <person name="Gostin Ar C."/>
            <person name="Ohm R.A."/>
            <person name="Kogej T."/>
            <person name="Sonjak S."/>
            <person name="Turk M."/>
            <person name="Zajc J."/>
            <person name="Zalar P."/>
            <person name="Grube M."/>
            <person name="Sun H."/>
            <person name="Han J."/>
            <person name="Sharma A."/>
            <person name="Chiniquy J."/>
            <person name="Ngan C.Y."/>
            <person name="Lipzen A."/>
            <person name="Barry K."/>
            <person name="Grigoriev I.V."/>
            <person name="Gunde-Cimerman N."/>
        </authorList>
    </citation>
    <scope>NUCLEOTIDE SEQUENCE [LARGE SCALE GENOMIC DNA]</scope>
    <source>
        <strain evidence="10 11">CBS 110374</strain>
    </source>
</reference>
<feature type="compositionally biased region" description="Basic and acidic residues" evidence="8">
    <location>
        <begin position="602"/>
        <end position="615"/>
    </location>
</feature>
<dbReference type="InterPro" id="IPR002081">
    <property type="entry name" value="Cryptochrome/DNA_photolyase_1"/>
</dbReference>
<evidence type="ECO:0000256" key="2">
    <source>
        <dbReference type="ARBA" id="ARBA00022630"/>
    </source>
</evidence>
<dbReference type="Proteomes" id="UP000030672">
    <property type="component" value="Unassembled WGS sequence"/>
</dbReference>
<keyword evidence="2 5" id="KW-0285">Flavoprotein</keyword>
<dbReference type="InterPro" id="IPR014729">
    <property type="entry name" value="Rossmann-like_a/b/a_fold"/>
</dbReference>
<feature type="region of interest" description="Disordered" evidence="8">
    <location>
        <begin position="578"/>
        <end position="615"/>
    </location>
</feature>
<dbReference type="HOGENOM" id="CLU_010348_6_1_1"/>
<dbReference type="Gene3D" id="1.10.579.10">
    <property type="entry name" value="DNA Cyclobutane Dipyrimidine Photolyase, subunit A, domain 3"/>
    <property type="match status" value="1"/>
</dbReference>
<dbReference type="RefSeq" id="XP_040876665.1">
    <property type="nucleotide sequence ID" value="XM_041025203.1"/>
</dbReference>
<feature type="site" description="Electron transfer via tryptophanyl radical" evidence="6">
    <location>
        <position position="484"/>
    </location>
</feature>
<gene>
    <name evidence="10" type="ORF">M437DRAFT_68965</name>
</gene>
<dbReference type="Gene3D" id="3.40.50.620">
    <property type="entry name" value="HUPs"/>
    <property type="match status" value="1"/>
</dbReference>
<evidence type="ECO:0000256" key="1">
    <source>
        <dbReference type="ARBA" id="ARBA00005862"/>
    </source>
</evidence>
<proteinExistence type="inferred from homology"/>